<dbReference type="KEGG" id="lcre:Pla8534_32850"/>
<sequence length="325" mass="36050">MMELSEDAVDVVVPEDQAGARLDVFLASHFSRHSRVQLRRAISAGTVSVDGAGAKPSYRLLAGQVVRIALPDLPREGPRPENIPLDVVFEDESLAVVNKPRGMVVHPGKGHWEGTLTSALAFRFENLSTTGGATRPGIVHRLDRDTTGVLVVAKNDITHTHLAAQFQDRTVEKVYAAIVSPSPDRDADIIEKPIGPHPHQRDKMAIREHHASSREAKTFYEVEKRFRGFALLRVFPKTGRTHQIRVHLAHVGCPVLCDRLYGGRAVINRGEIEGTSSDEMLLDRQALHARRLTFDHPHTGERMTFEAPLPPDMQSVLDALAKRKK</sequence>
<dbReference type="SMART" id="SM00363">
    <property type="entry name" value="S4"/>
    <property type="match status" value="1"/>
</dbReference>
<dbReference type="GO" id="GO:0003723">
    <property type="term" value="F:RNA binding"/>
    <property type="evidence" value="ECO:0007669"/>
    <property type="project" value="UniProtKB-KW"/>
</dbReference>
<reference evidence="7 8" key="1">
    <citation type="submission" date="2019-02" db="EMBL/GenBank/DDBJ databases">
        <title>Deep-cultivation of Planctomycetes and their phenomic and genomic characterization uncovers novel biology.</title>
        <authorList>
            <person name="Wiegand S."/>
            <person name="Jogler M."/>
            <person name="Boedeker C."/>
            <person name="Pinto D."/>
            <person name="Vollmers J."/>
            <person name="Rivas-Marin E."/>
            <person name="Kohn T."/>
            <person name="Peeters S.H."/>
            <person name="Heuer A."/>
            <person name="Rast P."/>
            <person name="Oberbeckmann S."/>
            <person name="Bunk B."/>
            <person name="Jeske O."/>
            <person name="Meyerdierks A."/>
            <person name="Storesund J.E."/>
            <person name="Kallscheuer N."/>
            <person name="Luecker S."/>
            <person name="Lage O.M."/>
            <person name="Pohl T."/>
            <person name="Merkel B.J."/>
            <person name="Hornburger P."/>
            <person name="Mueller R.-W."/>
            <person name="Bruemmer F."/>
            <person name="Labrenz M."/>
            <person name="Spormann A.M."/>
            <person name="Op den Camp H."/>
            <person name="Overmann J."/>
            <person name="Amann R."/>
            <person name="Jetten M.S.M."/>
            <person name="Mascher T."/>
            <person name="Medema M.H."/>
            <person name="Devos D.P."/>
            <person name="Kaster A.-K."/>
            <person name="Ovreas L."/>
            <person name="Rohde M."/>
            <person name="Galperin M.Y."/>
            <person name="Jogler C."/>
        </authorList>
    </citation>
    <scope>NUCLEOTIDE SEQUENCE [LARGE SCALE GENOMIC DNA]</scope>
    <source>
        <strain evidence="7 8">Pla85_3_4</strain>
    </source>
</reference>
<name>A0A518DUG0_9BACT</name>
<keyword evidence="8" id="KW-1185">Reference proteome</keyword>
<dbReference type="InterPro" id="IPR006145">
    <property type="entry name" value="PsdUridine_synth_RsuA/RluA"/>
</dbReference>
<dbReference type="Gene3D" id="3.30.2350.10">
    <property type="entry name" value="Pseudouridine synthase"/>
    <property type="match status" value="1"/>
</dbReference>
<dbReference type="EC" id="5.4.99.-" evidence="5"/>
<dbReference type="NCBIfam" id="TIGR00005">
    <property type="entry name" value="rluA_subfam"/>
    <property type="match status" value="1"/>
</dbReference>
<evidence type="ECO:0000313" key="8">
    <source>
        <dbReference type="Proteomes" id="UP000317648"/>
    </source>
</evidence>
<dbReference type="Pfam" id="PF00849">
    <property type="entry name" value="PseudoU_synth_2"/>
    <property type="match status" value="1"/>
</dbReference>
<evidence type="ECO:0000256" key="4">
    <source>
        <dbReference type="PROSITE-ProRule" id="PRU00182"/>
    </source>
</evidence>
<dbReference type="EMBL" id="CP036433">
    <property type="protein sequence ID" value="QDU95470.1"/>
    <property type="molecule type" value="Genomic_DNA"/>
</dbReference>
<dbReference type="Proteomes" id="UP000317648">
    <property type="component" value="Chromosome"/>
</dbReference>
<organism evidence="7 8">
    <name type="scientific">Lignipirellula cremea</name>
    <dbReference type="NCBI Taxonomy" id="2528010"/>
    <lineage>
        <taxon>Bacteria</taxon>
        <taxon>Pseudomonadati</taxon>
        <taxon>Planctomycetota</taxon>
        <taxon>Planctomycetia</taxon>
        <taxon>Pirellulales</taxon>
        <taxon>Pirellulaceae</taxon>
        <taxon>Lignipirellula</taxon>
    </lineage>
</organism>
<dbReference type="SUPFAM" id="SSF55174">
    <property type="entry name" value="Alpha-L RNA-binding motif"/>
    <property type="match status" value="1"/>
</dbReference>
<dbReference type="PANTHER" id="PTHR21600:SF44">
    <property type="entry name" value="RIBOSOMAL LARGE SUBUNIT PSEUDOURIDINE SYNTHASE D"/>
    <property type="match status" value="1"/>
</dbReference>
<accession>A0A518DUG0</accession>
<evidence type="ECO:0000256" key="1">
    <source>
        <dbReference type="ARBA" id="ARBA00010876"/>
    </source>
</evidence>
<keyword evidence="2 5" id="KW-0413">Isomerase</keyword>
<dbReference type="PANTHER" id="PTHR21600">
    <property type="entry name" value="MITOCHONDRIAL RNA PSEUDOURIDINE SYNTHASE"/>
    <property type="match status" value="1"/>
</dbReference>
<dbReference type="RefSeq" id="WP_231756635.1">
    <property type="nucleotide sequence ID" value="NZ_CP036433.1"/>
</dbReference>
<evidence type="ECO:0000256" key="3">
    <source>
        <dbReference type="PIRSR" id="PIRSR606225-1"/>
    </source>
</evidence>
<dbReference type="Gene3D" id="3.10.290.10">
    <property type="entry name" value="RNA-binding S4 domain"/>
    <property type="match status" value="1"/>
</dbReference>
<dbReference type="InterPro" id="IPR050188">
    <property type="entry name" value="RluA_PseudoU_synthase"/>
</dbReference>
<feature type="domain" description="RNA-binding S4" evidence="6">
    <location>
        <begin position="20"/>
        <end position="82"/>
    </location>
</feature>
<dbReference type="GO" id="GO:0000455">
    <property type="term" value="P:enzyme-directed rRNA pseudouridine synthesis"/>
    <property type="evidence" value="ECO:0007669"/>
    <property type="project" value="UniProtKB-ARBA"/>
</dbReference>
<dbReference type="PROSITE" id="PS01129">
    <property type="entry name" value="PSI_RLU"/>
    <property type="match status" value="1"/>
</dbReference>
<dbReference type="SUPFAM" id="SSF55120">
    <property type="entry name" value="Pseudouridine synthase"/>
    <property type="match status" value="1"/>
</dbReference>
<dbReference type="AlphaFoldDB" id="A0A518DUG0"/>
<dbReference type="CDD" id="cd02869">
    <property type="entry name" value="PseudoU_synth_RluA_like"/>
    <property type="match status" value="1"/>
</dbReference>
<proteinExistence type="inferred from homology"/>
<dbReference type="PROSITE" id="PS50889">
    <property type="entry name" value="S4"/>
    <property type="match status" value="1"/>
</dbReference>
<dbReference type="Pfam" id="PF01479">
    <property type="entry name" value="S4"/>
    <property type="match status" value="1"/>
</dbReference>
<dbReference type="InterPro" id="IPR036986">
    <property type="entry name" value="S4_RNA-bd_sf"/>
</dbReference>
<evidence type="ECO:0000313" key="7">
    <source>
        <dbReference type="EMBL" id="QDU95470.1"/>
    </source>
</evidence>
<comment type="catalytic activity">
    <reaction evidence="5">
        <text>a uridine in RNA = a pseudouridine in RNA</text>
        <dbReference type="Rhea" id="RHEA:48348"/>
        <dbReference type="Rhea" id="RHEA-COMP:12068"/>
        <dbReference type="Rhea" id="RHEA-COMP:12069"/>
        <dbReference type="ChEBI" id="CHEBI:65314"/>
        <dbReference type="ChEBI" id="CHEBI:65315"/>
    </reaction>
</comment>
<gene>
    <name evidence="7" type="ORF">Pla8534_32850</name>
</gene>
<evidence type="ECO:0000259" key="6">
    <source>
        <dbReference type="SMART" id="SM00363"/>
    </source>
</evidence>
<protein>
    <recommendedName>
        <fullName evidence="5">Pseudouridine synthase</fullName>
        <ecNumber evidence="5">5.4.99.-</ecNumber>
    </recommendedName>
</protein>
<keyword evidence="4" id="KW-0694">RNA-binding</keyword>
<dbReference type="InterPro" id="IPR006225">
    <property type="entry name" value="PsdUridine_synth_RluC/D"/>
</dbReference>
<evidence type="ECO:0000256" key="5">
    <source>
        <dbReference type="RuleBase" id="RU362028"/>
    </source>
</evidence>
<evidence type="ECO:0000256" key="2">
    <source>
        <dbReference type="ARBA" id="ARBA00023235"/>
    </source>
</evidence>
<dbReference type="InterPro" id="IPR020103">
    <property type="entry name" value="PsdUridine_synth_cat_dom_sf"/>
</dbReference>
<dbReference type="CDD" id="cd00165">
    <property type="entry name" value="S4"/>
    <property type="match status" value="1"/>
</dbReference>
<feature type="active site" evidence="3">
    <location>
        <position position="143"/>
    </location>
</feature>
<dbReference type="GO" id="GO:0120159">
    <property type="term" value="F:rRNA pseudouridine synthase activity"/>
    <property type="evidence" value="ECO:0007669"/>
    <property type="project" value="UniProtKB-ARBA"/>
</dbReference>
<dbReference type="InterPro" id="IPR002942">
    <property type="entry name" value="S4_RNA-bd"/>
</dbReference>
<dbReference type="InterPro" id="IPR006224">
    <property type="entry name" value="PsdUridine_synth_RluA-like_CS"/>
</dbReference>
<comment type="function">
    <text evidence="5">Responsible for synthesis of pseudouridine from uracil.</text>
</comment>
<comment type="similarity">
    <text evidence="1 5">Belongs to the pseudouridine synthase RluA family.</text>
</comment>